<accession>A0A4R5DH10</accession>
<dbReference type="GO" id="GO:0046872">
    <property type="term" value="F:metal ion binding"/>
    <property type="evidence" value="ECO:0007669"/>
    <property type="project" value="UniProtKB-KW"/>
</dbReference>
<organism evidence="4 5">
    <name type="scientific">Jiangella asiatica</name>
    <dbReference type="NCBI Taxonomy" id="2530372"/>
    <lineage>
        <taxon>Bacteria</taxon>
        <taxon>Bacillati</taxon>
        <taxon>Actinomycetota</taxon>
        <taxon>Actinomycetes</taxon>
        <taxon>Jiangellales</taxon>
        <taxon>Jiangellaceae</taxon>
        <taxon>Jiangella</taxon>
    </lineage>
</organism>
<keyword evidence="2" id="KW-0378">Hydrolase</keyword>
<feature type="domain" description="Sulfatase N-terminal" evidence="3">
    <location>
        <begin position="9"/>
        <end position="363"/>
    </location>
</feature>
<reference evidence="4 5" key="1">
    <citation type="submission" date="2019-03" db="EMBL/GenBank/DDBJ databases">
        <title>Draft genome sequences of novel Actinobacteria.</title>
        <authorList>
            <person name="Sahin N."/>
            <person name="Ay H."/>
            <person name="Saygin H."/>
        </authorList>
    </citation>
    <scope>NUCLEOTIDE SEQUENCE [LARGE SCALE GENOMIC DNA]</scope>
    <source>
        <strain evidence="4 5">5K138</strain>
    </source>
</reference>
<proteinExistence type="predicted"/>
<dbReference type="GO" id="GO:0005737">
    <property type="term" value="C:cytoplasm"/>
    <property type="evidence" value="ECO:0007669"/>
    <property type="project" value="TreeGrafter"/>
</dbReference>
<dbReference type="InParanoid" id="A0A4R5DH10"/>
<evidence type="ECO:0000313" key="5">
    <source>
        <dbReference type="Proteomes" id="UP000294739"/>
    </source>
</evidence>
<evidence type="ECO:0000259" key="3">
    <source>
        <dbReference type="Pfam" id="PF00884"/>
    </source>
</evidence>
<gene>
    <name evidence="4" type="ORF">E1269_10050</name>
</gene>
<dbReference type="Proteomes" id="UP000294739">
    <property type="component" value="Unassembled WGS sequence"/>
</dbReference>
<dbReference type="Pfam" id="PF00884">
    <property type="entry name" value="Sulfatase"/>
    <property type="match status" value="1"/>
</dbReference>
<dbReference type="SUPFAM" id="SSF53649">
    <property type="entry name" value="Alkaline phosphatase-like"/>
    <property type="match status" value="1"/>
</dbReference>
<comment type="caution">
    <text evidence="4">The sequence shown here is derived from an EMBL/GenBank/DDBJ whole genome shotgun (WGS) entry which is preliminary data.</text>
</comment>
<evidence type="ECO:0000256" key="2">
    <source>
        <dbReference type="ARBA" id="ARBA00022801"/>
    </source>
</evidence>
<keyword evidence="5" id="KW-1185">Reference proteome</keyword>
<dbReference type="GO" id="GO:0008484">
    <property type="term" value="F:sulfuric ester hydrolase activity"/>
    <property type="evidence" value="ECO:0007669"/>
    <property type="project" value="TreeGrafter"/>
</dbReference>
<dbReference type="EMBL" id="SMKZ01000011">
    <property type="protein sequence ID" value="TDE11201.1"/>
    <property type="molecule type" value="Genomic_DNA"/>
</dbReference>
<dbReference type="InterPro" id="IPR017850">
    <property type="entry name" value="Alkaline_phosphatase_core_sf"/>
</dbReference>
<dbReference type="AlphaFoldDB" id="A0A4R5DH10"/>
<dbReference type="PANTHER" id="PTHR45953:SF1">
    <property type="entry name" value="IDURONATE 2-SULFATASE"/>
    <property type="match status" value="1"/>
</dbReference>
<evidence type="ECO:0000313" key="4">
    <source>
        <dbReference type="EMBL" id="TDE11201.1"/>
    </source>
</evidence>
<evidence type="ECO:0000256" key="1">
    <source>
        <dbReference type="ARBA" id="ARBA00022723"/>
    </source>
</evidence>
<keyword evidence="1" id="KW-0479">Metal-binding</keyword>
<sequence length="482" mass="53496">MSAGPAQKPNIVLVMTDQQRWDALAAAGTFPVRTPNLDRLVAEGTWFRRTYSQSPLCVPSRTSMLTGRYPHQHQCLDNDTSPWPEAPSFVRCLRDAGYRTANVGKLHYTWFHDVELLVSDPILRAMGFDDPFETTGKMSRGNLRASAYTEHLKARGLLDAFHADLLERASDGPLRSRASFLDEHDHIDGWVLGRAEQWLLNAPDEPFFLWVGPEGPHDPFDPPEPYASMYDPAGMPLGPLDYRYPVGASIASSDIPDATADEIRRMRAHYLANVTFIDAWLGRLLAALETRGLLDNTWVVFTSDHGDLLGDHRLVGKGQFFESSVRVPLIVRPPNAVPAGRGLVRDALVELIDVPATMLDLAGTALAGQRGRSLLRLLDDRADDLHREFVISEIDDRTMITDGETKVELGPGDRPIHAFDLVEDPDEEHDLAGTDASWIALLSKAASAYRVDTPADMPAPWHHLTPNAHWGRNPLREYGAGT</sequence>
<dbReference type="Gene3D" id="3.40.720.10">
    <property type="entry name" value="Alkaline Phosphatase, subunit A"/>
    <property type="match status" value="1"/>
</dbReference>
<name>A0A4R5DH10_9ACTN</name>
<dbReference type="RefSeq" id="WP_131893948.1">
    <property type="nucleotide sequence ID" value="NZ_SMKZ01000011.1"/>
</dbReference>
<protein>
    <recommendedName>
        <fullName evidence="3">Sulfatase N-terminal domain-containing protein</fullName>
    </recommendedName>
</protein>
<dbReference type="PANTHER" id="PTHR45953">
    <property type="entry name" value="IDURONATE 2-SULFATASE"/>
    <property type="match status" value="1"/>
</dbReference>
<dbReference type="InterPro" id="IPR000917">
    <property type="entry name" value="Sulfatase_N"/>
</dbReference>
<dbReference type="OrthoDB" id="9777306at2"/>